<keyword evidence="1" id="KW-0472">Membrane</keyword>
<dbReference type="AlphaFoldDB" id="F0JEL4"/>
<evidence type="ECO:0000313" key="4">
    <source>
        <dbReference type="EMBL" id="EGB14743.1"/>
    </source>
</evidence>
<sequence precursor="true">MKRIAGVLLALVLTLGLAGTGHATVINLNSWSQAGVAANGDWTVSSDGTSVYQSVNSDATYFVSGIDYIDTLFQGSFGVETTADDDYIGFVFGWNGLNDYYLLDWKQTTQLSSSLGLAIEGFTLSKISGSDVNLWSHTGSGIEVLATAYGEDMGWLDNALNTIVLDYSANSLTVTVNGDLIFSLTGSFEAGEFGFYNFSQTAVRYKDFTATTRNTATPVPEPATFALLAAGLLGLAGCVRRRNRR</sequence>
<name>F0JEL4_9BACT</name>
<dbReference type="KEGG" id="ddn:DND132_1536"/>
<dbReference type="InterPro" id="IPR013320">
    <property type="entry name" value="ConA-like_dom_sf"/>
</dbReference>
<feature type="chain" id="PRO_5003255395" description="TSP C-terminal domain-containing protein" evidence="2">
    <location>
        <begin position="24"/>
        <end position="245"/>
    </location>
</feature>
<dbReference type="GO" id="GO:0007155">
    <property type="term" value="P:cell adhesion"/>
    <property type="evidence" value="ECO:0007669"/>
    <property type="project" value="InterPro"/>
</dbReference>
<dbReference type="Pfam" id="PF05735">
    <property type="entry name" value="TSP_C"/>
    <property type="match status" value="1"/>
</dbReference>
<accession>F0JEL4</accession>
<feature type="domain" description="TSP C-terminal" evidence="3">
    <location>
        <begin position="21"/>
        <end position="217"/>
    </location>
</feature>
<dbReference type="InterPro" id="IPR008859">
    <property type="entry name" value="Thrombospondin_C"/>
</dbReference>
<keyword evidence="1" id="KW-1133">Transmembrane helix</keyword>
<evidence type="ECO:0000313" key="5">
    <source>
        <dbReference type="Proteomes" id="UP000007845"/>
    </source>
</evidence>
<keyword evidence="5" id="KW-1185">Reference proteome</keyword>
<dbReference type="Pfam" id="PF07589">
    <property type="entry name" value="PEP-CTERM"/>
    <property type="match status" value="1"/>
</dbReference>
<evidence type="ECO:0000256" key="1">
    <source>
        <dbReference type="SAM" id="Phobius"/>
    </source>
</evidence>
<dbReference type="InterPro" id="IPR013424">
    <property type="entry name" value="Ice-binding_C"/>
</dbReference>
<feature type="transmembrane region" description="Helical" evidence="1">
    <location>
        <begin position="222"/>
        <end position="239"/>
    </location>
</feature>
<proteinExistence type="predicted"/>
<gene>
    <name evidence="4" type="ORF">DND132_1536</name>
</gene>
<dbReference type="EMBL" id="CP003220">
    <property type="protein sequence ID" value="EGB14743.1"/>
    <property type="molecule type" value="Genomic_DNA"/>
</dbReference>
<dbReference type="NCBIfam" id="TIGR02595">
    <property type="entry name" value="PEP_CTERM"/>
    <property type="match status" value="1"/>
</dbReference>
<feature type="signal peptide" evidence="2">
    <location>
        <begin position="1"/>
        <end position="23"/>
    </location>
</feature>
<dbReference type="SUPFAM" id="SSF49899">
    <property type="entry name" value="Concanavalin A-like lectins/glucanases"/>
    <property type="match status" value="1"/>
</dbReference>
<dbReference type="Proteomes" id="UP000007845">
    <property type="component" value="Chromosome"/>
</dbReference>
<dbReference type="PROSITE" id="PS51236">
    <property type="entry name" value="TSP_CTER"/>
    <property type="match status" value="1"/>
</dbReference>
<dbReference type="Gene3D" id="2.60.120.200">
    <property type="match status" value="1"/>
</dbReference>
<dbReference type="GO" id="GO:0005576">
    <property type="term" value="C:extracellular region"/>
    <property type="evidence" value="ECO:0007669"/>
    <property type="project" value="InterPro"/>
</dbReference>
<organism evidence="4 5">
    <name type="scientific">Pseudodesulfovibrio mercurii</name>
    <dbReference type="NCBI Taxonomy" id="641491"/>
    <lineage>
        <taxon>Bacteria</taxon>
        <taxon>Pseudomonadati</taxon>
        <taxon>Thermodesulfobacteriota</taxon>
        <taxon>Desulfovibrionia</taxon>
        <taxon>Desulfovibrionales</taxon>
        <taxon>Desulfovibrionaceae</taxon>
    </lineage>
</organism>
<dbReference type="HOGENOM" id="CLU_1049326_0_0_7"/>
<keyword evidence="1" id="KW-0812">Transmembrane</keyword>
<evidence type="ECO:0000256" key="2">
    <source>
        <dbReference type="SAM" id="SignalP"/>
    </source>
</evidence>
<dbReference type="STRING" id="641491.DND132_1536"/>
<evidence type="ECO:0000259" key="3">
    <source>
        <dbReference type="PROSITE" id="PS51236"/>
    </source>
</evidence>
<dbReference type="SMR" id="F0JEL4"/>
<dbReference type="RefSeq" id="WP_014322171.1">
    <property type="nucleotide sequence ID" value="NC_016803.1"/>
</dbReference>
<protein>
    <recommendedName>
        <fullName evidence="3">TSP C-terminal domain-containing protein</fullName>
    </recommendedName>
</protein>
<keyword evidence="2" id="KW-0732">Signal</keyword>
<dbReference type="GO" id="GO:0005509">
    <property type="term" value="F:calcium ion binding"/>
    <property type="evidence" value="ECO:0007669"/>
    <property type="project" value="InterPro"/>
</dbReference>
<dbReference type="eggNOG" id="ENOG5031JER">
    <property type="taxonomic scope" value="Bacteria"/>
</dbReference>
<reference evidence="4 5" key="1">
    <citation type="journal article" date="2011" name="J. Bacteriol.">
        <title>Genome sequence of the mercury-methylating strain Desulfovibrio desulfuricans ND132.</title>
        <authorList>
            <person name="Brown S.D."/>
            <person name="Gilmour C.C."/>
            <person name="Kucken A.M."/>
            <person name="Wall J.D."/>
            <person name="Elias D.A."/>
            <person name="Brandt C.C."/>
            <person name="Podar M."/>
            <person name="Chertkov O."/>
            <person name="Held B."/>
            <person name="Bruce D.C."/>
            <person name="Detter J.C."/>
            <person name="Tapia R."/>
            <person name="Han C.S."/>
            <person name="Goodwin L.A."/>
            <person name="Cheng J.F."/>
            <person name="Pitluck S."/>
            <person name="Woyke T."/>
            <person name="Mikhailova N."/>
            <person name="Ivanova N.N."/>
            <person name="Han J."/>
            <person name="Lucas S."/>
            <person name="Lapidus A.L."/>
            <person name="Land M.L."/>
            <person name="Hauser L.J."/>
            <person name="Palumbo A.V."/>
        </authorList>
    </citation>
    <scope>NUCLEOTIDE SEQUENCE [LARGE SCALE GENOMIC DNA]</scope>
    <source>
        <strain evidence="4 5">ND132</strain>
    </source>
</reference>